<evidence type="ECO:0000313" key="1">
    <source>
        <dbReference type="EMBL" id="OGM97996.1"/>
    </source>
</evidence>
<dbReference type="Proteomes" id="UP000178520">
    <property type="component" value="Unassembled WGS sequence"/>
</dbReference>
<dbReference type="STRING" id="1802660.A2735_02410"/>
<protein>
    <submittedName>
        <fullName evidence="1">Uncharacterized protein</fullName>
    </submittedName>
</protein>
<gene>
    <name evidence="1" type="ORF">A2735_02410</name>
</gene>
<evidence type="ECO:0000313" key="2">
    <source>
        <dbReference type="Proteomes" id="UP000178520"/>
    </source>
</evidence>
<dbReference type="EMBL" id="MGJA01000004">
    <property type="protein sequence ID" value="OGM97996.1"/>
    <property type="molecule type" value="Genomic_DNA"/>
</dbReference>
<sequence>MSDQEKPQSVQNPAESIVSNMTRKAISVEIKNLNKLLSIEEEQVKNEDVDVVNLKEALKGANAITMGIRVLLEQKGEI</sequence>
<reference evidence="1 2" key="1">
    <citation type="journal article" date="2016" name="Nat. Commun.">
        <title>Thousands of microbial genomes shed light on interconnected biogeochemical processes in an aquifer system.</title>
        <authorList>
            <person name="Anantharaman K."/>
            <person name="Brown C.T."/>
            <person name="Hug L.A."/>
            <person name="Sharon I."/>
            <person name="Castelle C.J."/>
            <person name="Probst A.J."/>
            <person name="Thomas B.C."/>
            <person name="Singh A."/>
            <person name="Wilkins M.J."/>
            <person name="Karaoz U."/>
            <person name="Brodie E.L."/>
            <person name="Williams K.H."/>
            <person name="Hubbard S.S."/>
            <person name="Banfield J.F."/>
        </authorList>
    </citation>
    <scope>NUCLEOTIDE SEQUENCE [LARGE SCALE GENOMIC DNA]</scope>
</reference>
<proteinExistence type="predicted"/>
<accession>A0A1F8EAU9</accession>
<name>A0A1F8EAU9_9BACT</name>
<dbReference type="AlphaFoldDB" id="A0A1F8EAU9"/>
<organism evidence="1 2">
    <name type="scientific">Candidatus Yanofskybacteria bacterium RIFCSPHIGHO2_01_FULL_41_21</name>
    <dbReference type="NCBI Taxonomy" id="1802660"/>
    <lineage>
        <taxon>Bacteria</taxon>
        <taxon>Candidatus Yanofskyibacteriota</taxon>
    </lineage>
</organism>
<comment type="caution">
    <text evidence="1">The sequence shown here is derived from an EMBL/GenBank/DDBJ whole genome shotgun (WGS) entry which is preliminary data.</text>
</comment>